<dbReference type="Proteomes" id="UP000831701">
    <property type="component" value="Chromosome 2"/>
</dbReference>
<reference evidence="1" key="1">
    <citation type="submission" date="2022-04" db="EMBL/GenBank/DDBJ databases">
        <title>Jade perch genome.</title>
        <authorList>
            <person name="Chao B."/>
        </authorList>
    </citation>
    <scope>NUCLEOTIDE SEQUENCE</scope>
    <source>
        <strain evidence="1">CB-2022</strain>
    </source>
</reference>
<accession>A0ACB8X7Z3</accession>
<proteinExistence type="predicted"/>
<name>A0ACB8X7Z3_9TELE</name>
<feature type="non-terminal residue" evidence="1">
    <location>
        <position position="755"/>
    </location>
</feature>
<comment type="caution">
    <text evidence="1">The sequence shown here is derived from an EMBL/GenBank/DDBJ whole genome shotgun (WGS) entry which is preliminary data.</text>
</comment>
<sequence>MDTILLWNRFSKKENILEHQPLNCSTSQDVEGTTLAMKVLWDLRKNFRCAVLTGSTSDITNIAKEVVDLFTAGSRGNQNTVLLLLNNKQILENLQDSIMEEIAEQELDTDMPVVILFSCVRASDHVILDKEDSYTVKQHKRKYVILKKELSDTEKQTFNEKKEELCRRYSEKYKHFHGFNIMQTNFSQAYIQEACTVFTTIKKTNRHQLVHQLAAFLSLLNAYVPGSYLLESQCLDFFKHEDNMDEDHSLEDRMKRFNDLIVIFQQDKRFVCMAHPMIAQHCIELMAEAGVSRSDTARDFLTWICGDEVPSFLLGFVKDMLTSRKPKPKETGNDDNPTDSTEIIGDTERFSRLILDIQKMEVNAKSVSVLKVATKTFAQNPFFPQALARFCYIEIKNYKKAEKWAKIAKERDPQNSFVADTLGQVHKNHLKNIEHSAKPGDILQLAQKAIEAFKDEEQLAENEKDTDMKEVSSFFNNRGKFGYLQVCNLVYDLLVRQNKTWKDVLTKCVSMDSVLESLGDNNLSTFNGLINSLRDEVKRKCAFFDKYLTYSKPEGKKDDPSYIFRDTSDCYRNKALEGMFLEQNKKTDEDRSNMEIFQHPLVEELLHRFEGVVRHYRIYVTIGGEQIEVEANLQNSLWKPRKVSFYLGFTIRGPEAFGIQTKTAEKVTQQHFVDRHQSALITRVSDTGFILDELLDRRLISAEKYDTVRALQTTEDQMRGILQGLTSEGKDALYEILKKMRSMRPLISELEETEK</sequence>
<gene>
    <name evidence="1" type="ORF">L3Q82_016741</name>
</gene>
<keyword evidence="2" id="KW-1185">Reference proteome</keyword>
<dbReference type="EMBL" id="CM041532">
    <property type="protein sequence ID" value="KAI3376233.1"/>
    <property type="molecule type" value="Genomic_DNA"/>
</dbReference>
<evidence type="ECO:0000313" key="2">
    <source>
        <dbReference type="Proteomes" id="UP000831701"/>
    </source>
</evidence>
<organism evidence="1 2">
    <name type="scientific">Scortum barcoo</name>
    <name type="common">barcoo grunter</name>
    <dbReference type="NCBI Taxonomy" id="214431"/>
    <lineage>
        <taxon>Eukaryota</taxon>
        <taxon>Metazoa</taxon>
        <taxon>Chordata</taxon>
        <taxon>Craniata</taxon>
        <taxon>Vertebrata</taxon>
        <taxon>Euteleostomi</taxon>
        <taxon>Actinopterygii</taxon>
        <taxon>Neopterygii</taxon>
        <taxon>Teleostei</taxon>
        <taxon>Neoteleostei</taxon>
        <taxon>Acanthomorphata</taxon>
        <taxon>Eupercaria</taxon>
        <taxon>Centrarchiformes</taxon>
        <taxon>Terapontoidei</taxon>
        <taxon>Terapontidae</taxon>
        <taxon>Scortum</taxon>
    </lineage>
</organism>
<evidence type="ECO:0000313" key="1">
    <source>
        <dbReference type="EMBL" id="KAI3376233.1"/>
    </source>
</evidence>
<protein>
    <submittedName>
        <fullName evidence="1">Uncharacterized protein</fullName>
    </submittedName>
</protein>